<reference evidence="3" key="2">
    <citation type="submission" date="2017-01" db="EMBL/GenBank/DDBJ databases">
        <authorList>
            <person name="Wang Y."/>
            <person name="White M."/>
            <person name="Kvist S."/>
            <person name="Moncalvo J.-M."/>
        </authorList>
    </citation>
    <scope>NUCLEOTIDE SEQUENCE [LARGE SCALE GENOMIC DNA]</scope>
    <source>
        <strain evidence="3">COL-18-3</strain>
    </source>
</reference>
<evidence type="ECO:0000313" key="2">
    <source>
        <dbReference type="EMBL" id="OMH82447.1"/>
    </source>
</evidence>
<dbReference type="AlphaFoldDB" id="A0A1R1PNA4"/>
<dbReference type="InterPro" id="IPR027417">
    <property type="entry name" value="P-loop_NTPase"/>
</dbReference>
<gene>
    <name evidence="2" type="ORF">AX774_g4062</name>
    <name evidence="1" type="ORF">AX774_g7975</name>
</gene>
<keyword evidence="3" id="KW-1185">Reference proteome</keyword>
<comment type="caution">
    <text evidence="2">The sequence shown here is derived from an EMBL/GenBank/DDBJ whole genome shotgun (WGS) entry which is preliminary data.</text>
</comment>
<sequence length="125" mass="13730">MGRVDDIILKCKAEVGGIDQYLKSLATLLVEFIYWNEEYSNNRKDPKPIQDGETDIDLISLGIRNIDIDNEYIAATNRESDENCFASDISSPPKGVILSGESGCGKSKLAETLAGMGFFSLSLYV</sequence>
<dbReference type="EMBL" id="LSSK01001872">
    <property type="protein sequence ID" value="OMH78643.1"/>
    <property type="molecule type" value="Genomic_DNA"/>
</dbReference>
<dbReference type="Gene3D" id="3.40.50.300">
    <property type="entry name" value="P-loop containing nucleotide triphosphate hydrolases"/>
    <property type="match status" value="1"/>
</dbReference>
<evidence type="ECO:0000313" key="1">
    <source>
        <dbReference type="EMBL" id="OMH78643.1"/>
    </source>
</evidence>
<dbReference type="Proteomes" id="UP000188320">
    <property type="component" value="Unassembled WGS sequence"/>
</dbReference>
<protein>
    <submittedName>
        <fullName evidence="2">Uncharacterized protein</fullName>
    </submittedName>
</protein>
<name>A0A1R1PNA4_ZANCU</name>
<accession>A0A1R1PNA4</accession>
<reference evidence="2" key="1">
    <citation type="submission" date="2017-01" db="EMBL/GenBank/DDBJ databases">
        <authorList>
            <person name="Mah S.A."/>
            <person name="Swanson W.J."/>
            <person name="Moy G.W."/>
            <person name="Vacquier V.D."/>
        </authorList>
    </citation>
    <scope>NUCLEOTIDE SEQUENCE [LARGE SCALE GENOMIC DNA]</scope>
    <source>
        <strain evidence="2">COL-18-3</strain>
    </source>
</reference>
<dbReference type="EMBL" id="LSSK01000660">
    <property type="protein sequence ID" value="OMH82447.1"/>
    <property type="molecule type" value="Genomic_DNA"/>
</dbReference>
<organism evidence="2 3">
    <name type="scientific">Zancudomyces culisetae</name>
    <name type="common">Gut fungus</name>
    <name type="synonym">Smittium culisetae</name>
    <dbReference type="NCBI Taxonomy" id="1213189"/>
    <lineage>
        <taxon>Eukaryota</taxon>
        <taxon>Fungi</taxon>
        <taxon>Fungi incertae sedis</taxon>
        <taxon>Zoopagomycota</taxon>
        <taxon>Kickxellomycotina</taxon>
        <taxon>Harpellomycetes</taxon>
        <taxon>Harpellales</taxon>
        <taxon>Legeriomycetaceae</taxon>
        <taxon>Zancudomyces</taxon>
    </lineage>
</organism>
<proteinExistence type="predicted"/>
<evidence type="ECO:0000313" key="3">
    <source>
        <dbReference type="Proteomes" id="UP000188320"/>
    </source>
</evidence>